<dbReference type="PANTHER" id="PTHR11558:SF11">
    <property type="entry name" value="SPERMIDINE SYNTHASE"/>
    <property type="match status" value="1"/>
</dbReference>
<evidence type="ECO:0000256" key="3">
    <source>
        <dbReference type="ARBA" id="ARBA00023066"/>
    </source>
</evidence>
<dbReference type="NCBIfam" id="TIGR00417">
    <property type="entry name" value="speE"/>
    <property type="match status" value="1"/>
</dbReference>
<dbReference type="GO" id="GO:0005829">
    <property type="term" value="C:cytosol"/>
    <property type="evidence" value="ECO:0007669"/>
    <property type="project" value="TreeGrafter"/>
</dbReference>
<feature type="domain" description="PABS" evidence="9">
    <location>
        <begin position="5"/>
        <end position="238"/>
    </location>
</feature>
<comment type="similarity">
    <text evidence="1 5 7">Belongs to the spermidine/spermine synthase family.</text>
</comment>
<protein>
    <recommendedName>
        <fullName evidence="5">Polyamine aminopropyltransferase</fullName>
    </recommendedName>
    <alternativeName>
        <fullName evidence="5">Putrescine aminopropyltransferase</fullName>
        <shortName evidence="5">PAPT</shortName>
    </alternativeName>
    <alternativeName>
        <fullName evidence="5">Spermidine synthase</fullName>
        <shortName evidence="5">SPDS</shortName>
        <shortName evidence="5">SPDSY</shortName>
        <ecNumber evidence="5">2.5.1.16</ecNumber>
    </alternativeName>
</protein>
<dbReference type="Pfam" id="PF01564">
    <property type="entry name" value="Spermine_synth"/>
    <property type="match status" value="1"/>
</dbReference>
<feature type="binding site" evidence="5">
    <location>
        <position position="165"/>
    </location>
    <ligand>
        <name>S-methyl-5'-thioadenosine</name>
        <dbReference type="ChEBI" id="CHEBI:17509"/>
    </ligand>
</feature>
<gene>
    <name evidence="5 10" type="primary">speE</name>
    <name evidence="10" type="ORF">E2L08_09475</name>
</gene>
<comment type="function">
    <text evidence="5">Catalyzes the irreversible transfer of a propylamine group from the amino donor S-adenosylmethioninamine (decarboxy-AdoMet) to putrescine (1,4-diaminobutane) to yield spermidine.</text>
</comment>
<dbReference type="InterPro" id="IPR030373">
    <property type="entry name" value="PABS_CS"/>
</dbReference>
<dbReference type="Gene3D" id="2.30.140.10">
    <property type="entry name" value="Spermidine synthase, tetramerisation domain"/>
    <property type="match status" value="1"/>
</dbReference>
<evidence type="ECO:0000313" key="11">
    <source>
        <dbReference type="Proteomes" id="UP000295701"/>
    </source>
</evidence>
<dbReference type="InterPro" id="IPR035246">
    <property type="entry name" value="Spermidine_synt_N"/>
</dbReference>
<keyword evidence="2 5" id="KW-0808">Transferase</keyword>
<feature type="binding site" evidence="5">
    <location>
        <begin position="140"/>
        <end position="141"/>
    </location>
    <ligand>
        <name>S-methyl-5'-thioadenosine</name>
        <dbReference type="ChEBI" id="CHEBI:17509"/>
    </ligand>
</feature>
<dbReference type="SUPFAM" id="SSF53335">
    <property type="entry name" value="S-adenosyl-L-methionine-dependent methyltransferases"/>
    <property type="match status" value="1"/>
</dbReference>
<comment type="caution">
    <text evidence="10">The sequence shown here is derived from an EMBL/GenBank/DDBJ whole genome shotgun (WGS) entry which is preliminary data.</text>
</comment>
<dbReference type="EC" id="2.5.1.16" evidence="5"/>
<evidence type="ECO:0000256" key="6">
    <source>
        <dbReference type="PROSITE-ProRule" id="PRU00354"/>
    </source>
</evidence>
<feature type="binding site" evidence="5">
    <location>
        <position position="108"/>
    </location>
    <ligand>
        <name>S-methyl-5'-thioadenosine</name>
        <dbReference type="ChEBI" id="CHEBI:17509"/>
    </ligand>
</feature>
<reference evidence="10 11" key="1">
    <citation type="submission" date="2019-03" db="EMBL/GenBank/DDBJ databases">
        <title>Primorskyibacter sp. SS33 isolated from sediments.</title>
        <authorList>
            <person name="Xunke S."/>
        </authorList>
    </citation>
    <scope>NUCLEOTIDE SEQUENCE [LARGE SCALE GENOMIC DNA]</scope>
    <source>
        <strain evidence="10 11">SS33</strain>
    </source>
</reference>
<evidence type="ECO:0000259" key="9">
    <source>
        <dbReference type="PROSITE" id="PS51006"/>
    </source>
</evidence>
<dbReference type="InterPro" id="IPR001045">
    <property type="entry name" value="Spermi_synthase"/>
</dbReference>
<dbReference type="RefSeq" id="WP_133396831.1">
    <property type="nucleotide sequence ID" value="NZ_SNAA01000009.1"/>
</dbReference>
<organism evidence="10 11">
    <name type="scientific">Palleronia sediminis</name>
    <dbReference type="NCBI Taxonomy" id="2547833"/>
    <lineage>
        <taxon>Bacteria</taxon>
        <taxon>Pseudomonadati</taxon>
        <taxon>Pseudomonadota</taxon>
        <taxon>Alphaproteobacteria</taxon>
        <taxon>Rhodobacterales</taxon>
        <taxon>Roseobacteraceae</taxon>
        <taxon>Palleronia</taxon>
    </lineage>
</organism>
<dbReference type="Proteomes" id="UP000295701">
    <property type="component" value="Unassembled WGS sequence"/>
</dbReference>
<dbReference type="PANTHER" id="PTHR11558">
    <property type="entry name" value="SPERMIDINE/SPERMINE SYNTHASE"/>
    <property type="match status" value="1"/>
</dbReference>
<dbReference type="EMBL" id="SNAA01000009">
    <property type="protein sequence ID" value="TDL79527.1"/>
    <property type="molecule type" value="Genomic_DNA"/>
</dbReference>
<accession>A0A4R6A994</accession>
<proteinExistence type="inferred from homology"/>
<evidence type="ECO:0000256" key="8">
    <source>
        <dbReference type="RuleBase" id="RU003837"/>
    </source>
</evidence>
<feature type="binding site" evidence="5">
    <location>
        <begin position="158"/>
        <end position="161"/>
    </location>
    <ligand>
        <name>spermidine</name>
        <dbReference type="ChEBI" id="CHEBI:57834"/>
    </ligand>
</feature>
<dbReference type="AlphaFoldDB" id="A0A4R6A994"/>
<dbReference type="GO" id="GO:0008295">
    <property type="term" value="P:spermidine biosynthetic process"/>
    <property type="evidence" value="ECO:0007669"/>
    <property type="project" value="UniProtKB-UniRule"/>
</dbReference>
<keyword evidence="4 5" id="KW-0620">Polyamine biosynthesis</keyword>
<feature type="active site" description="Proton acceptor" evidence="5 6">
    <location>
        <position position="158"/>
    </location>
</feature>
<dbReference type="Gene3D" id="3.40.50.150">
    <property type="entry name" value="Vaccinia Virus protein VP39"/>
    <property type="match status" value="1"/>
</dbReference>
<keyword evidence="11" id="KW-1185">Reference proteome</keyword>
<dbReference type="HAMAP" id="MF_00198">
    <property type="entry name" value="Spermidine_synth"/>
    <property type="match status" value="1"/>
</dbReference>
<dbReference type="GO" id="GO:0004766">
    <property type="term" value="F:spermidine synthase activity"/>
    <property type="evidence" value="ECO:0007669"/>
    <property type="project" value="UniProtKB-UniRule"/>
</dbReference>
<dbReference type="InterPro" id="IPR029063">
    <property type="entry name" value="SAM-dependent_MTases_sf"/>
</dbReference>
<evidence type="ECO:0000256" key="7">
    <source>
        <dbReference type="RuleBase" id="RU003836"/>
    </source>
</evidence>
<evidence type="ECO:0000256" key="5">
    <source>
        <dbReference type="HAMAP-Rule" id="MF_00198"/>
    </source>
</evidence>
<comment type="subunit">
    <text evidence="5">Homodimer or homotetramer.</text>
</comment>
<dbReference type="OrthoDB" id="9793120at2"/>
<feature type="binding site" evidence="5">
    <location>
        <position position="65"/>
    </location>
    <ligand>
        <name>spermidine</name>
        <dbReference type="ChEBI" id="CHEBI:57834"/>
    </ligand>
</feature>
<sequence>MTNLTGWTVEALHGDYAQALREDELLYDSQTDHQRLRVFHNARFGRVLTLDGVVQVTEGDNFIYHEMLTHVPLFAHGAARRVLIVGGGDGGMAREALRHPLDEVVMVEIDAGVVEFSKTYLPGISDGAFDDPRLNLVIADGADFMRDTDGGFDVIIVDSTDPVGPGEVLFTDHFYGHAKRALAPGGILVTQNGVPFMQGDELAGTMRAFRTLFADATCYLATVPTYTGGPMAFGWGSDGDARRTDPATVAARVTASGLSFGYYTAEVHHAAFALPGYVARLVAEGPAKGADRA</sequence>
<dbReference type="Pfam" id="PF17284">
    <property type="entry name" value="Spermine_synt_N"/>
    <property type="match status" value="1"/>
</dbReference>
<feature type="binding site" evidence="5">
    <location>
        <position position="34"/>
    </location>
    <ligand>
        <name>S-methyl-5'-thioadenosine</name>
        <dbReference type="ChEBI" id="CHEBI:17509"/>
    </ligand>
</feature>
<dbReference type="UniPathway" id="UPA00248">
    <property type="reaction ID" value="UER00314"/>
</dbReference>
<name>A0A4R6A994_9RHOB</name>
<dbReference type="PROSITE" id="PS01330">
    <property type="entry name" value="PABS_1"/>
    <property type="match status" value="1"/>
</dbReference>
<dbReference type="InterPro" id="IPR030374">
    <property type="entry name" value="PABS"/>
</dbReference>
<comment type="pathway">
    <text evidence="5">Amine and polyamine biosynthesis; spermidine biosynthesis; spermidine from putrescine: step 1/1.</text>
</comment>
<evidence type="ECO:0000313" key="10">
    <source>
        <dbReference type="EMBL" id="TDL79527.1"/>
    </source>
</evidence>
<feature type="binding site" evidence="5">
    <location>
        <position position="89"/>
    </location>
    <ligand>
        <name>spermidine</name>
        <dbReference type="ChEBI" id="CHEBI:57834"/>
    </ligand>
</feature>
<evidence type="ECO:0000256" key="1">
    <source>
        <dbReference type="ARBA" id="ARBA00007867"/>
    </source>
</evidence>
<dbReference type="CDD" id="cd02440">
    <property type="entry name" value="AdoMet_MTases"/>
    <property type="match status" value="1"/>
</dbReference>
<evidence type="ECO:0000256" key="2">
    <source>
        <dbReference type="ARBA" id="ARBA00022679"/>
    </source>
</evidence>
<dbReference type="InterPro" id="IPR037163">
    <property type="entry name" value="Spermidine_synt_N_sf"/>
</dbReference>
<dbReference type="NCBIfam" id="NF002010">
    <property type="entry name" value="PRK00811.1"/>
    <property type="match status" value="1"/>
</dbReference>
<evidence type="ECO:0000256" key="4">
    <source>
        <dbReference type="ARBA" id="ARBA00023115"/>
    </source>
</evidence>
<comment type="catalytic activity">
    <reaction evidence="5 8">
        <text>S-adenosyl 3-(methylsulfanyl)propylamine + putrescine = S-methyl-5'-thioadenosine + spermidine + H(+)</text>
        <dbReference type="Rhea" id="RHEA:12721"/>
        <dbReference type="ChEBI" id="CHEBI:15378"/>
        <dbReference type="ChEBI" id="CHEBI:17509"/>
        <dbReference type="ChEBI" id="CHEBI:57443"/>
        <dbReference type="ChEBI" id="CHEBI:57834"/>
        <dbReference type="ChEBI" id="CHEBI:326268"/>
        <dbReference type="EC" id="2.5.1.16"/>
    </reaction>
</comment>
<keyword evidence="3 5" id="KW-0745">Spermidine biosynthesis</keyword>
<dbReference type="PROSITE" id="PS51006">
    <property type="entry name" value="PABS_2"/>
    <property type="match status" value="1"/>
</dbReference>